<dbReference type="InterPro" id="IPR042089">
    <property type="entry name" value="Peptidase_M13_dom_2"/>
</dbReference>
<dbReference type="OrthoDB" id="6486928at2759"/>
<reference evidence="2 3" key="1">
    <citation type="journal article" date="2020" name="Cell">
        <title>Large-Scale Comparative Analyses of Tick Genomes Elucidate Their Genetic Diversity and Vector Capacities.</title>
        <authorList>
            <consortium name="Tick Genome and Microbiome Consortium (TIGMIC)"/>
            <person name="Jia N."/>
            <person name="Wang J."/>
            <person name="Shi W."/>
            <person name="Du L."/>
            <person name="Sun Y."/>
            <person name="Zhan W."/>
            <person name="Jiang J.F."/>
            <person name="Wang Q."/>
            <person name="Zhang B."/>
            <person name="Ji P."/>
            <person name="Bell-Sakyi L."/>
            <person name="Cui X.M."/>
            <person name="Yuan T.T."/>
            <person name="Jiang B.G."/>
            <person name="Yang W.F."/>
            <person name="Lam T.T."/>
            <person name="Chang Q.C."/>
            <person name="Ding S.J."/>
            <person name="Wang X.J."/>
            <person name="Zhu J.G."/>
            <person name="Ruan X.D."/>
            <person name="Zhao L."/>
            <person name="Wei J.T."/>
            <person name="Ye R.Z."/>
            <person name="Que T.C."/>
            <person name="Du C.H."/>
            <person name="Zhou Y.H."/>
            <person name="Cheng J.X."/>
            <person name="Dai P.F."/>
            <person name="Guo W.B."/>
            <person name="Han X.H."/>
            <person name="Huang E.J."/>
            <person name="Li L.F."/>
            <person name="Wei W."/>
            <person name="Gao Y.C."/>
            <person name="Liu J.Z."/>
            <person name="Shao H.Z."/>
            <person name="Wang X."/>
            <person name="Wang C.C."/>
            <person name="Yang T.C."/>
            <person name="Huo Q.B."/>
            <person name="Li W."/>
            <person name="Chen H.Y."/>
            <person name="Chen S.E."/>
            <person name="Zhou L.G."/>
            <person name="Ni X.B."/>
            <person name="Tian J.H."/>
            <person name="Sheng Y."/>
            <person name="Liu T."/>
            <person name="Pan Y.S."/>
            <person name="Xia L.Y."/>
            <person name="Li J."/>
            <person name="Zhao F."/>
            <person name="Cao W.C."/>
        </authorList>
    </citation>
    <scope>NUCLEOTIDE SEQUENCE [LARGE SCALE GENOMIC DNA]</scope>
    <source>
        <strain evidence="2">HaeL-2018</strain>
    </source>
</reference>
<dbReference type="AlphaFoldDB" id="A0A9J6FG13"/>
<dbReference type="PROSITE" id="PS51885">
    <property type="entry name" value="NEPRILYSIN"/>
    <property type="match status" value="1"/>
</dbReference>
<dbReference type="PANTHER" id="PTHR11733:SF241">
    <property type="entry name" value="GH26575P-RELATED"/>
    <property type="match status" value="1"/>
</dbReference>
<feature type="domain" description="Peptidase M13 C-terminal" evidence="1">
    <location>
        <begin position="548"/>
        <end position="634"/>
    </location>
</feature>
<evidence type="ECO:0000313" key="2">
    <source>
        <dbReference type="EMBL" id="KAH9361321.1"/>
    </source>
</evidence>
<evidence type="ECO:0000259" key="1">
    <source>
        <dbReference type="Pfam" id="PF01431"/>
    </source>
</evidence>
<dbReference type="InterPro" id="IPR018497">
    <property type="entry name" value="Peptidase_M13_C"/>
</dbReference>
<dbReference type="InterPro" id="IPR000718">
    <property type="entry name" value="Peptidase_M13"/>
</dbReference>
<dbReference type="Gene3D" id="1.10.1380.10">
    <property type="entry name" value="Neutral endopeptidase , domain2"/>
    <property type="match status" value="2"/>
</dbReference>
<proteinExistence type="predicted"/>
<dbReference type="OMA" id="NWQMPFW"/>
<gene>
    <name evidence="2" type="ORF">HPB48_006883</name>
</gene>
<evidence type="ECO:0000313" key="3">
    <source>
        <dbReference type="Proteomes" id="UP000821853"/>
    </source>
</evidence>
<accession>A0A9J6FG13</accession>
<protein>
    <recommendedName>
        <fullName evidence="1">Peptidase M13 C-terminal domain-containing protein</fullName>
    </recommendedName>
</protein>
<dbReference type="GO" id="GO:0004222">
    <property type="term" value="F:metalloendopeptidase activity"/>
    <property type="evidence" value="ECO:0007669"/>
    <property type="project" value="InterPro"/>
</dbReference>
<comment type="caution">
    <text evidence="2">The sequence shown here is derived from an EMBL/GenBank/DDBJ whole genome shotgun (WGS) entry which is preliminary data.</text>
</comment>
<dbReference type="Proteomes" id="UP000821853">
    <property type="component" value="Chromosome 1"/>
</dbReference>
<sequence length="637" mass="71012">MVAYALLRAGTLRSRADCDTDDCLQHAYMLVAGLNRSLDPCDDFGAFVCSAWFTTSLYSFSKQQDRWFNWIRSSGQLLGAERVRRAVRETALAKAISLFHLCLKINVTTSRDSVKVLREFMVAMRIATPEGAPEAEAHPLDVLIDFAVNWQMPFWFDVCLLKAGSVTGVLIRPGFYDVFWEEAVEKFIARPDSRATDVGEKPPTGGSGSFFMDSAILAKLRKVAHDMPRFQPEAIRISEIGSITPNVRVEQWLQFLNKHLAPTFSVTAEDQILLTDRALLVTVNEFFQRYDKKDILAHIARLVNRTFSNIIKTTADMYIYDEYYSLSPLANASYACEIQVEDTYKLPIALKHITAKQLNHHRDNIDSLIGGVRSATISLLNASRWMSAESKAMAIKRVQETTVHLWPREDLTNTGELKKLHEKLPSGGKIYFDALLQVRKTMRGALGTPGNADLMWMPHGGRHPYFTYNPFNKSFSLAVGAIMPPLFYISATKSINYGGLGSLFAALVMDSLNVSSVEPNAAGWTVTRRDVGRPPCHASVSGSYSYVAAVEVVHKAYKDSLSRDGQSEDVRVYSLGDLTGEQVFFMSLCSSTCQLSNDLKTSEACNRALRNFEPFAAAFKCPKGSAMNTDAKCSFFV</sequence>
<organism evidence="2 3">
    <name type="scientific">Haemaphysalis longicornis</name>
    <name type="common">Bush tick</name>
    <dbReference type="NCBI Taxonomy" id="44386"/>
    <lineage>
        <taxon>Eukaryota</taxon>
        <taxon>Metazoa</taxon>
        <taxon>Ecdysozoa</taxon>
        <taxon>Arthropoda</taxon>
        <taxon>Chelicerata</taxon>
        <taxon>Arachnida</taxon>
        <taxon>Acari</taxon>
        <taxon>Parasitiformes</taxon>
        <taxon>Ixodida</taxon>
        <taxon>Ixodoidea</taxon>
        <taxon>Ixodidae</taxon>
        <taxon>Haemaphysalinae</taxon>
        <taxon>Haemaphysalis</taxon>
    </lineage>
</organism>
<dbReference type="GO" id="GO:0005886">
    <property type="term" value="C:plasma membrane"/>
    <property type="evidence" value="ECO:0007669"/>
    <property type="project" value="TreeGrafter"/>
</dbReference>
<dbReference type="SUPFAM" id="SSF55486">
    <property type="entry name" value="Metalloproteases ('zincins'), catalytic domain"/>
    <property type="match status" value="1"/>
</dbReference>
<dbReference type="VEuPathDB" id="VectorBase:HLOH_061023"/>
<dbReference type="PANTHER" id="PTHR11733">
    <property type="entry name" value="ZINC METALLOPROTEASE FAMILY M13 NEPRILYSIN-RELATED"/>
    <property type="match status" value="1"/>
</dbReference>
<dbReference type="GO" id="GO:0016485">
    <property type="term" value="P:protein processing"/>
    <property type="evidence" value="ECO:0007669"/>
    <property type="project" value="TreeGrafter"/>
</dbReference>
<dbReference type="EMBL" id="JABSTR010000001">
    <property type="protein sequence ID" value="KAH9361321.1"/>
    <property type="molecule type" value="Genomic_DNA"/>
</dbReference>
<dbReference type="Gene3D" id="3.40.390.10">
    <property type="entry name" value="Collagenase (Catalytic Domain)"/>
    <property type="match status" value="3"/>
</dbReference>
<name>A0A9J6FG13_HAELO</name>
<dbReference type="Pfam" id="PF01431">
    <property type="entry name" value="Peptidase_M13"/>
    <property type="match status" value="1"/>
</dbReference>
<dbReference type="InterPro" id="IPR024079">
    <property type="entry name" value="MetalloPept_cat_dom_sf"/>
</dbReference>
<keyword evidence="3" id="KW-1185">Reference proteome</keyword>